<dbReference type="Proteomes" id="UP000095300">
    <property type="component" value="Unassembled WGS sequence"/>
</dbReference>
<reference evidence="6" key="1">
    <citation type="submission" date="2020-05" db="UniProtKB">
        <authorList>
            <consortium name="EnsemblMetazoa"/>
        </authorList>
    </citation>
    <scope>IDENTIFICATION</scope>
    <source>
        <strain evidence="6">USDA</strain>
    </source>
</reference>
<dbReference type="Gene3D" id="3.30.497.10">
    <property type="entry name" value="Antithrombin, subunit I, domain 2"/>
    <property type="match status" value="1"/>
</dbReference>
<dbReference type="EnsemblMetazoa" id="SCAU007332-RA">
    <property type="protein sequence ID" value="SCAU007332-PA"/>
    <property type="gene ID" value="SCAU007332"/>
</dbReference>
<dbReference type="Pfam" id="PF00079">
    <property type="entry name" value="Serpin"/>
    <property type="match status" value="2"/>
</dbReference>
<dbReference type="PROSITE" id="PS00284">
    <property type="entry name" value="SERPIN"/>
    <property type="match status" value="1"/>
</dbReference>
<dbReference type="InterPro" id="IPR042185">
    <property type="entry name" value="Serpin_sf_2"/>
</dbReference>
<evidence type="ECO:0000256" key="3">
    <source>
        <dbReference type="ARBA" id="ARBA00022900"/>
    </source>
</evidence>
<name>A0A1I8PEC2_STOCA</name>
<dbReference type="PANTHER" id="PTHR11461:SF211">
    <property type="entry name" value="GH10112P-RELATED"/>
    <property type="match status" value="1"/>
</dbReference>
<comment type="similarity">
    <text evidence="1 4">Belongs to the serpin family.</text>
</comment>
<proteinExistence type="inferred from homology"/>
<dbReference type="PANTHER" id="PTHR11461">
    <property type="entry name" value="SERINE PROTEASE INHIBITOR, SERPIN"/>
    <property type="match status" value="1"/>
</dbReference>
<dbReference type="AlphaFoldDB" id="A0A1I8PEC2"/>
<dbReference type="Gene3D" id="6.20.40.10">
    <property type="match status" value="1"/>
</dbReference>
<keyword evidence="2" id="KW-0646">Protease inhibitor</keyword>
<accession>A0A1I8PEC2</accession>
<sequence>MFVGAEFANLLTNPEPLAVDDILHKAVIEVNEVGTKAAAATAKVPFILCICTLATGMASTTPISNGLQFTNSLQSFSTNIFSEIFAKRSQENIIFSPFSIQTCLTMVRLGATGQTAEEMDQGLAFNGQSVDSIADNFHALLEKYENSNILKIANKVYAQQSFELKKHYNKLLANKFFSSLENIDFSQSGKASEIINKWVESKTESAVKNLINASALPSETRLMLLSAIYFKGNWQKPFNLKYTKEEPFFTDETNSKNVTMMFKAGFAEYGTLDDLQSTAVRLPYANSDLSMVVILPRARNGLSELQDKLKTFKLESMKEKIKTSRRTVHLRLPRFKAEMEIDLKDTLQKMGMKKMFITGDFGNMLKSSGPLAVESVKHKAVIEVNEEGTIAAATTRATKMAISGPINFKADHPFYYIIMNEDSVPLFEGTFVGN</sequence>
<dbReference type="Gene3D" id="2.30.39.10">
    <property type="entry name" value="Alpha-1-antitrypsin, domain 1"/>
    <property type="match status" value="1"/>
</dbReference>
<evidence type="ECO:0000259" key="5">
    <source>
        <dbReference type="SMART" id="SM00093"/>
    </source>
</evidence>
<evidence type="ECO:0000256" key="4">
    <source>
        <dbReference type="RuleBase" id="RU000411"/>
    </source>
</evidence>
<organism evidence="6 7">
    <name type="scientific">Stomoxys calcitrans</name>
    <name type="common">Stable fly</name>
    <name type="synonym">Conops calcitrans</name>
    <dbReference type="NCBI Taxonomy" id="35570"/>
    <lineage>
        <taxon>Eukaryota</taxon>
        <taxon>Metazoa</taxon>
        <taxon>Ecdysozoa</taxon>
        <taxon>Arthropoda</taxon>
        <taxon>Hexapoda</taxon>
        <taxon>Insecta</taxon>
        <taxon>Pterygota</taxon>
        <taxon>Neoptera</taxon>
        <taxon>Endopterygota</taxon>
        <taxon>Diptera</taxon>
        <taxon>Brachycera</taxon>
        <taxon>Muscomorpha</taxon>
        <taxon>Muscoidea</taxon>
        <taxon>Muscidae</taxon>
        <taxon>Stomoxys</taxon>
    </lineage>
</organism>
<evidence type="ECO:0000313" key="7">
    <source>
        <dbReference type="Proteomes" id="UP000095300"/>
    </source>
</evidence>
<evidence type="ECO:0000256" key="1">
    <source>
        <dbReference type="ARBA" id="ARBA00009500"/>
    </source>
</evidence>
<dbReference type="InterPro" id="IPR042178">
    <property type="entry name" value="Serpin_sf_1"/>
</dbReference>
<keyword evidence="3" id="KW-0722">Serine protease inhibitor</keyword>
<feature type="domain" description="Serpin" evidence="5">
    <location>
        <begin position="78"/>
        <end position="434"/>
    </location>
</feature>
<evidence type="ECO:0000313" key="6">
    <source>
        <dbReference type="EnsemblMetazoa" id="SCAU007332-PA"/>
    </source>
</evidence>
<keyword evidence="7" id="KW-1185">Reference proteome</keyword>
<dbReference type="InterPro" id="IPR023796">
    <property type="entry name" value="Serpin_dom"/>
</dbReference>
<dbReference type="SUPFAM" id="SSF56574">
    <property type="entry name" value="Serpins"/>
    <property type="match status" value="2"/>
</dbReference>
<protein>
    <recommendedName>
        <fullName evidence="5">Serpin domain-containing protein</fullName>
    </recommendedName>
</protein>
<dbReference type="InterPro" id="IPR000215">
    <property type="entry name" value="Serpin_fam"/>
</dbReference>
<dbReference type="InterPro" id="IPR023795">
    <property type="entry name" value="Serpin_CS"/>
</dbReference>
<dbReference type="InterPro" id="IPR036186">
    <property type="entry name" value="Serpin_sf"/>
</dbReference>
<dbReference type="GO" id="GO:0005615">
    <property type="term" value="C:extracellular space"/>
    <property type="evidence" value="ECO:0007669"/>
    <property type="project" value="InterPro"/>
</dbReference>
<evidence type="ECO:0000256" key="2">
    <source>
        <dbReference type="ARBA" id="ARBA00022690"/>
    </source>
</evidence>
<gene>
    <name evidence="6" type="primary">106088581</name>
</gene>
<dbReference type="CDD" id="cd19601">
    <property type="entry name" value="serpin42Da-like"/>
    <property type="match status" value="1"/>
</dbReference>
<dbReference type="SMART" id="SM00093">
    <property type="entry name" value="SERPIN"/>
    <property type="match status" value="1"/>
</dbReference>
<dbReference type="GO" id="GO:0004867">
    <property type="term" value="F:serine-type endopeptidase inhibitor activity"/>
    <property type="evidence" value="ECO:0007669"/>
    <property type="project" value="UniProtKB-KW"/>
</dbReference>
<dbReference type="VEuPathDB" id="VectorBase:SCAU007332"/>